<evidence type="ECO:0000313" key="2">
    <source>
        <dbReference type="Proteomes" id="UP001202328"/>
    </source>
</evidence>
<organism evidence="1 2">
    <name type="scientific">Papaver atlanticum</name>
    <dbReference type="NCBI Taxonomy" id="357466"/>
    <lineage>
        <taxon>Eukaryota</taxon>
        <taxon>Viridiplantae</taxon>
        <taxon>Streptophyta</taxon>
        <taxon>Embryophyta</taxon>
        <taxon>Tracheophyta</taxon>
        <taxon>Spermatophyta</taxon>
        <taxon>Magnoliopsida</taxon>
        <taxon>Ranunculales</taxon>
        <taxon>Papaveraceae</taxon>
        <taxon>Papaveroideae</taxon>
        <taxon>Papaver</taxon>
    </lineage>
</organism>
<dbReference type="AlphaFoldDB" id="A0AAD4XB56"/>
<dbReference type="EMBL" id="JAJJMB010011896">
    <property type="protein sequence ID" value="KAI3895634.1"/>
    <property type="molecule type" value="Genomic_DNA"/>
</dbReference>
<evidence type="ECO:0000313" key="1">
    <source>
        <dbReference type="EMBL" id="KAI3895634.1"/>
    </source>
</evidence>
<sequence length="116" mass="13300">MEEPRNSSFCRLGHMDLQISSLTLKHLQVVDFVSKTSSKVKIDAPNLVYFKCRDYMSKWYVLENLASLVTADIDMRATKEEVAKIKEYAKNNWLLISAFSSVKELRVTEGFLSICS</sequence>
<comment type="caution">
    <text evidence="1">The sequence shown here is derived from an EMBL/GenBank/DDBJ whole genome shotgun (WGS) entry which is preliminary data.</text>
</comment>
<protein>
    <submittedName>
        <fullName evidence="1">Uncharacterized protein</fullName>
    </submittedName>
</protein>
<gene>
    <name evidence="1" type="ORF">MKW98_025425</name>
</gene>
<keyword evidence="2" id="KW-1185">Reference proteome</keyword>
<dbReference type="Proteomes" id="UP001202328">
    <property type="component" value="Unassembled WGS sequence"/>
</dbReference>
<reference evidence="1" key="1">
    <citation type="submission" date="2022-04" db="EMBL/GenBank/DDBJ databases">
        <title>A functionally conserved STORR gene fusion in Papaver species that diverged 16.8 million years ago.</title>
        <authorList>
            <person name="Catania T."/>
        </authorList>
    </citation>
    <scope>NUCLEOTIDE SEQUENCE</scope>
    <source>
        <strain evidence="1">S-188037</strain>
    </source>
</reference>
<dbReference type="PANTHER" id="PTHR31900">
    <property type="entry name" value="F-BOX/RNI SUPERFAMILY PROTEIN-RELATED"/>
    <property type="match status" value="1"/>
</dbReference>
<feature type="non-terminal residue" evidence="1">
    <location>
        <position position="116"/>
    </location>
</feature>
<proteinExistence type="predicted"/>
<accession>A0AAD4XB56</accession>
<dbReference type="PANTHER" id="PTHR31900:SF30">
    <property type="entry name" value="SUPERFAMILY PROTEIN, PUTATIVE-RELATED"/>
    <property type="match status" value="1"/>
</dbReference>
<dbReference type="InterPro" id="IPR050232">
    <property type="entry name" value="FBL13/AtMIF1-like"/>
</dbReference>
<name>A0AAD4XB56_9MAGN</name>